<name>A0ABQ5EQE3_9ASTR</name>
<sequence>MALPGPSPIPTSGAIENWESVDVSMRKIYVGNVPFEISSERLLAHFAAYGEIEEGPLGFDKQSGKVKGFAFFVYKSEEGARNSLVDPIKVIMGHR</sequence>
<dbReference type="Gene3D" id="3.30.70.330">
    <property type="match status" value="1"/>
</dbReference>
<proteinExistence type="predicted"/>
<reference evidence="4" key="1">
    <citation type="journal article" date="2022" name="Int. J. Mol. Sci.">
        <title>Draft Genome of Tanacetum Coccineum: Genomic Comparison of Closely Related Tanacetum-Family Plants.</title>
        <authorList>
            <person name="Yamashiro T."/>
            <person name="Shiraishi A."/>
            <person name="Nakayama K."/>
            <person name="Satake H."/>
        </authorList>
    </citation>
    <scope>NUCLEOTIDE SEQUENCE</scope>
</reference>
<dbReference type="SMART" id="SM00360">
    <property type="entry name" value="RRM"/>
    <property type="match status" value="1"/>
</dbReference>
<dbReference type="Pfam" id="PF00076">
    <property type="entry name" value="RRM_1"/>
    <property type="match status" value="1"/>
</dbReference>
<dbReference type="InterPro" id="IPR050886">
    <property type="entry name" value="RNA-binding_reg"/>
</dbReference>
<evidence type="ECO:0000313" key="4">
    <source>
        <dbReference type="EMBL" id="GJT53054.1"/>
    </source>
</evidence>
<reference evidence="4" key="2">
    <citation type="submission" date="2022-01" db="EMBL/GenBank/DDBJ databases">
        <authorList>
            <person name="Yamashiro T."/>
            <person name="Shiraishi A."/>
            <person name="Satake H."/>
            <person name="Nakayama K."/>
        </authorList>
    </citation>
    <scope>NUCLEOTIDE SEQUENCE</scope>
</reference>
<accession>A0ABQ5EQE3</accession>
<evidence type="ECO:0000256" key="2">
    <source>
        <dbReference type="PROSITE-ProRule" id="PRU00176"/>
    </source>
</evidence>
<dbReference type="PROSITE" id="PS50102">
    <property type="entry name" value="RRM"/>
    <property type="match status" value="1"/>
</dbReference>
<evidence type="ECO:0000313" key="5">
    <source>
        <dbReference type="Proteomes" id="UP001151760"/>
    </source>
</evidence>
<dbReference type="SUPFAM" id="SSF54928">
    <property type="entry name" value="RNA-binding domain, RBD"/>
    <property type="match status" value="1"/>
</dbReference>
<organism evidence="4 5">
    <name type="scientific">Tanacetum coccineum</name>
    <dbReference type="NCBI Taxonomy" id="301880"/>
    <lineage>
        <taxon>Eukaryota</taxon>
        <taxon>Viridiplantae</taxon>
        <taxon>Streptophyta</taxon>
        <taxon>Embryophyta</taxon>
        <taxon>Tracheophyta</taxon>
        <taxon>Spermatophyta</taxon>
        <taxon>Magnoliopsida</taxon>
        <taxon>eudicotyledons</taxon>
        <taxon>Gunneridae</taxon>
        <taxon>Pentapetalae</taxon>
        <taxon>asterids</taxon>
        <taxon>campanulids</taxon>
        <taxon>Asterales</taxon>
        <taxon>Asteraceae</taxon>
        <taxon>Asteroideae</taxon>
        <taxon>Anthemideae</taxon>
        <taxon>Anthemidinae</taxon>
        <taxon>Tanacetum</taxon>
    </lineage>
</organism>
<feature type="domain" description="RRM" evidence="3">
    <location>
        <begin position="26"/>
        <end position="95"/>
    </location>
</feature>
<keyword evidence="1 2" id="KW-0694">RNA-binding</keyword>
<comment type="caution">
    <text evidence="4">The sequence shown here is derived from an EMBL/GenBank/DDBJ whole genome shotgun (WGS) entry which is preliminary data.</text>
</comment>
<dbReference type="PANTHER" id="PTHR48024:SF25">
    <property type="entry name" value="UBP1-ASSOCIATED PROTEIN 2C"/>
    <property type="match status" value="1"/>
</dbReference>
<dbReference type="Proteomes" id="UP001151760">
    <property type="component" value="Unassembled WGS sequence"/>
</dbReference>
<gene>
    <name evidence="4" type="ORF">Tco_0988108</name>
</gene>
<protein>
    <submittedName>
        <fullName evidence="4">UBP1-associated protein 2C-like protein</fullName>
    </submittedName>
</protein>
<evidence type="ECO:0000256" key="1">
    <source>
        <dbReference type="ARBA" id="ARBA00022884"/>
    </source>
</evidence>
<keyword evidence="5" id="KW-1185">Reference proteome</keyword>
<evidence type="ECO:0000259" key="3">
    <source>
        <dbReference type="PROSITE" id="PS50102"/>
    </source>
</evidence>
<dbReference type="PANTHER" id="PTHR48024">
    <property type="entry name" value="GEO13361P1-RELATED"/>
    <property type="match status" value="1"/>
</dbReference>
<dbReference type="EMBL" id="BQNB010016553">
    <property type="protein sequence ID" value="GJT53054.1"/>
    <property type="molecule type" value="Genomic_DNA"/>
</dbReference>
<dbReference type="InterPro" id="IPR012677">
    <property type="entry name" value="Nucleotide-bd_a/b_plait_sf"/>
</dbReference>
<dbReference type="InterPro" id="IPR035979">
    <property type="entry name" value="RBD_domain_sf"/>
</dbReference>
<dbReference type="InterPro" id="IPR000504">
    <property type="entry name" value="RRM_dom"/>
</dbReference>